<dbReference type="InterPro" id="IPR013784">
    <property type="entry name" value="Carb-bd-like_fold"/>
</dbReference>
<dbReference type="PANTHER" id="PTHR30069:SF29">
    <property type="entry name" value="HEMOGLOBIN AND HEMOGLOBIN-HAPTOGLOBIN-BINDING PROTEIN 1-RELATED"/>
    <property type="match status" value="1"/>
</dbReference>
<keyword evidence="4" id="KW-1185">Reference proteome</keyword>
<proteinExistence type="predicted"/>
<dbReference type="GO" id="GO:0030246">
    <property type="term" value="F:carbohydrate binding"/>
    <property type="evidence" value="ECO:0007669"/>
    <property type="project" value="InterPro"/>
</dbReference>
<organism evidence="3 4">
    <name type="scientific">Chitinophaga silvatica</name>
    <dbReference type="NCBI Taxonomy" id="2282649"/>
    <lineage>
        <taxon>Bacteria</taxon>
        <taxon>Pseudomonadati</taxon>
        <taxon>Bacteroidota</taxon>
        <taxon>Chitinophagia</taxon>
        <taxon>Chitinophagales</taxon>
        <taxon>Chitinophagaceae</taxon>
        <taxon>Chitinophaga</taxon>
    </lineage>
</organism>
<keyword evidence="1" id="KW-0732">Signal</keyword>
<dbReference type="GO" id="GO:0009279">
    <property type="term" value="C:cell outer membrane"/>
    <property type="evidence" value="ECO:0007669"/>
    <property type="project" value="TreeGrafter"/>
</dbReference>
<dbReference type="GO" id="GO:0044718">
    <property type="term" value="P:siderophore transmembrane transport"/>
    <property type="evidence" value="ECO:0007669"/>
    <property type="project" value="TreeGrafter"/>
</dbReference>
<dbReference type="Gene3D" id="2.170.130.10">
    <property type="entry name" value="TonB-dependent receptor, plug domain"/>
    <property type="match status" value="1"/>
</dbReference>
<accession>A0A3E1YF38</accession>
<evidence type="ECO:0000313" key="3">
    <source>
        <dbReference type="EMBL" id="RFS25093.1"/>
    </source>
</evidence>
<sequence>MELVNSIFYFCANQILLKREVNCTNCRKFLNLVALFILLPTSILAQHATGILSGHLWDKDSSRVTDSVIILAKKDQATYRTVSDTKGNFSFGELPFGTYKINIQSILFKTQEVNIHLHKDQNLELIVEKIQRTLAEVYVTANESKGMTSSSIIDRKAMQHLQPSSFTDLLELLPGGRAKDPKLTSMNQIRLREVSDAPASNYDISSLGTAFLIDGSPINTSANLQSAAAYFASDPNSSRNSVNKGVDMRTLSTDQIEKVEIIRGIPSVEYGDLTSGLIKIERIKGATPINARMKTDGFSKLFAVGKGFDLPTQQLTINADLGYLTSKADPTSSFENYKRINGSLRLEKHWVNSRYLLKWNTAIDYSSNIDNKRTDPDNSYALTDKYKSTYQSYGLATGIKSEITKPNSLLKSWEVSGKLNYQHDKIDVIQWTQARTATVLLNSLQAGEHDIQYLTPSYAAEFTADGKPITAFLKAMTQLMFYTSELQHQLKLGTETNYSKNLGKGQIYDINYPSNINAVSSARPRAFDTIPGMLNQSAFAEDMVTFSIGRHSFATSVGIRAMMLAGMSNKYSIANKVYFDPRINTKWTLPKVFVNNKPLSITLGGGYGLHTKMPTTDQLHPNAQYIDIVQLNFFHNNPAFRKANAVTYINDRTNYDLQAAINKKFELNADFALNQNRLTITWFREKLTSGFRTTNQYNAYSYKKYNPASVDAANLETPPLTSDFTYELLSRYYNTSTFTNGSTLIKNGIEFQFSSRRVPVVNTRFTLNGAYLRNTYINTFPFYKINQEITVNKNVAQYVALYNDTDGSFKEQFNTNITTDSYLPKLGLTLSASIQSMWFTASQNAWKSGTPVQYTDIDGKTHPFTEESKNDPNVNYFNEIYNESLFRRNRVPIDLQVNIKASKDFKKKATISMFVNRLVTYTPDYTAYGILRKRSGFNSPYFGMELNFNF</sequence>
<evidence type="ECO:0000313" key="4">
    <source>
        <dbReference type="Proteomes" id="UP000260644"/>
    </source>
</evidence>
<dbReference type="InterPro" id="IPR039426">
    <property type="entry name" value="TonB-dep_rcpt-like"/>
</dbReference>
<dbReference type="PANTHER" id="PTHR30069">
    <property type="entry name" value="TONB-DEPENDENT OUTER MEMBRANE RECEPTOR"/>
    <property type="match status" value="1"/>
</dbReference>
<name>A0A3E1YF38_9BACT</name>
<feature type="domain" description="TonB-dependent receptor plug" evidence="2">
    <location>
        <begin position="148"/>
        <end position="273"/>
    </location>
</feature>
<dbReference type="GO" id="GO:0015344">
    <property type="term" value="F:siderophore uptake transmembrane transporter activity"/>
    <property type="evidence" value="ECO:0007669"/>
    <property type="project" value="TreeGrafter"/>
</dbReference>
<evidence type="ECO:0000259" key="2">
    <source>
        <dbReference type="Pfam" id="PF07715"/>
    </source>
</evidence>
<gene>
    <name evidence="3" type="ORF">DVR12_07875</name>
</gene>
<dbReference type="SUPFAM" id="SSF56935">
    <property type="entry name" value="Porins"/>
    <property type="match status" value="1"/>
</dbReference>
<dbReference type="InterPro" id="IPR037066">
    <property type="entry name" value="Plug_dom_sf"/>
</dbReference>
<dbReference type="EMBL" id="QPMM01000002">
    <property type="protein sequence ID" value="RFS25093.1"/>
    <property type="molecule type" value="Genomic_DNA"/>
</dbReference>
<protein>
    <recommendedName>
        <fullName evidence="2">TonB-dependent receptor plug domain-containing protein</fullName>
    </recommendedName>
</protein>
<evidence type="ECO:0000256" key="1">
    <source>
        <dbReference type="ARBA" id="ARBA00022729"/>
    </source>
</evidence>
<reference evidence="3 4" key="1">
    <citation type="submission" date="2018-07" db="EMBL/GenBank/DDBJ databases">
        <title>Chitinophaga K2CV101002-2 sp. nov., isolated from a monsoon evergreen broad-leaved forest soil.</title>
        <authorList>
            <person name="Lv Y."/>
        </authorList>
    </citation>
    <scope>NUCLEOTIDE SEQUENCE [LARGE SCALE GENOMIC DNA]</scope>
    <source>
        <strain evidence="3 4">GDMCC 1.1288</strain>
    </source>
</reference>
<dbReference type="Proteomes" id="UP000260644">
    <property type="component" value="Unassembled WGS sequence"/>
</dbReference>
<dbReference type="Pfam" id="PF07715">
    <property type="entry name" value="Plug"/>
    <property type="match status" value="1"/>
</dbReference>
<dbReference type="InterPro" id="IPR012910">
    <property type="entry name" value="Plug_dom"/>
</dbReference>
<dbReference type="SUPFAM" id="SSF49452">
    <property type="entry name" value="Starch-binding domain-like"/>
    <property type="match status" value="1"/>
</dbReference>
<comment type="caution">
    <text evidence="3">The sequence shown here is derived from an EMBL/GenBank/DDBJ whole genome shotgun (WGS) entry which is preliminary data.</text>
</comment>
<dbReference type="Gene3D" id="2.60.40.1120">
    <property type="entry name" value="Carboxypeptidase-like, regulatory domain"/>
    <property type="match status" value="1"/>
</dbReference>
<dbReference type="AlphaFoldDB" id="A0A3E1YF38"/>
<dbReference type="Pfam" id="PF13715">
    <property type="entry name" value="CarbopepD_reg_2"/>
    <property type="match status" value="1"/>
</dbReference>